<evidence type="ECO:0000313" key="10">
    <source>
        <dbReference type="EMBL" id="SBP87736.1"/>
    </source>
</evidence>
<keyword evidence="11" id="KW-1185">Reference proteome</keyword>
<dbReference type="GO" id="GO:0043093">
    <property type="term" value="P:FtsZ-dependent cytokinesis"/>
    <property type="evidence" value="ECO:0007669"/>
    <property type="project" value="UniProtKB-UniRule"/>
</dbReference>
<dbReference type="HAMAP" id="MF_00910">
    <property type="entry name" value="FtsL"/>
    <property type="match status" value="1"/>
</dbReference>
<evidence type="ECO:0000256" key="4">
    <source>
        <dbReference type="ARBA" id="ARBA00022692"/>
    </source>
</evidence>
<evidence type="ECO:0000256" key="3">
    <source>
        <dbReference type="ARBA" id="ARBA00022618"/>
    </source>
</evidence>
<keyword evidence="4 8" id="KW-0812">Transmembrane</keyword>
<protein>
    <recommendedName>
        <fullName evidence="8 9">Cell division protein FtsL</fullName>
    </recommendedName>
</protein>
<keyword evidence="5 8" id="KW-1133">Transmembrane helix</keyword>
<proteinExistence type="inferred from homology"/>
<comment type="subunit">
    <text evidence="8">Part of a complex composed of FtsB, FtsL and FtsQ.</text>
</comment>
<organism evidence="10 11">
    <name type="scientific">Thiomonas delicata</name>
    <name type="common">Thiomonas cuprina</name>
    <dbReference type="NCBI Taxonomy" id="364030"/>
    <lineage>
        <taxon>Bacteria</taxon>
        <taxon>Pseudomonadati</taxon>
        <taxon>Pseudomonadota</taxon>
        <taxon>Betaproteobacteria</taxon>
        <taxon>Burkholderiales</taxon>
        <taxon>Thiomonas</taxon>
    </lineage>
</organism>
<comment type="subcellular location">
    <subcellularLocation>
        <location evidence="8">Cell inner membrane</location>
        <topology evidence="8">Single-pass type II membrane protein</topology>
    </subcellularLocation>
    <subcellularLocation>
        <location evidence="1">Cell membrane</location>
        <topology evidence="1">Single-pass type II membrane protein</topology>
    </subcellularLocation>
    <text evidence="8">Localizes to the division septum where it forms a ring structure.</text>
</comment>
<dbReference type="AlphaFoldDB" id="A0A238D392"/>
<keyword evidence="8" id="KW-0997">Cell inner membrane</keyword>
<dbReference type="Pfam" id="PF04999">
    <property type="entry name" value="FtsL"/>
    <property type="match status" value="1"/>
</dbReference>
<dbReference type="EMBL" id="FLMQ01000055">
    <property type="protein sequence ID" value="SBP87736.1"/>
    <property type="molecule type" value="Genomic_DNA"/>
</dbReference>
<dbReference type="InterPro" id="IPR011922">
    <property type="entry name" value="Cell_div_FtsL"/>
</dbReference>
<name>A0A238D392_THIDL</name>
<evidence type="ECO:0000256" key="8">
    <source>
        <dbReference type="HAMAP-Rule" id="MF_00910"/>
    </source>
</evidence>
<comment type="function">
    <text evidence="8">Essential cell division protein. May link together the upstream cell division proteins, which are predominantly cytoplasmic, with the downstream cell division proteins, which are predominantly periplasmic.</text>
</comment>
<accession>A0A238D392</accession>
<dbReference type="OrthoDB" id="9153760at2"/>
<dbReference type="RefSeq" id="WP_094159936.1">
    <property type="nucleotide sequence ID" value="NZ_LT592170.1"/>
</dbReference>
<evidence type="ECO:0000256" key="6">
    <source>
        <dbReference type="ARBA" id="ARBA00023136"/>
    </source>
</evidence>
<comment type="similarity">
    <text evidence="8">Belongs to the FtsL family.</text>
</comment>
<dbReference type="GO" id="GO:0005886">
    <property type="term" value="C:plasma membrane"/>
    <property type="evidence" value="ECO:0007669"/>
    <property type="project" value="UniProtKB-SubCell"/>
</dbReference>
<sequence length="99" mass="10893">MTRLNLLLLIITMASAMSVVRAQYEARRTFAALDAAQQRATQLQLDHDRLQVEVRALSVPGRIEELARNTLGLVPVTPARTDYISAAQVPNIPASVPTR</sequence>
<evidence type="ECO:0000256" key="7">
    <source>
        <dbReference type="ARBA" id="ARBA00023306"/>
    </source>
</evidence>
<keyword evidence="6 8" id="KW-0472">Membrane</keyword>
<dbReference type="NCBIfam" id="TIGR02209">
    <property type="entry name" value="ftsL_broad"/>
    <property type="match status" value="1"/>
</dbReference>
<keyword evidence="3 8" id="KW-0132">Cell division</keyword>
<keyword evidence="7 8" id="KW-0131">Cell cycle</keyword>
<keyword evidence="2 8" id="KW-1003">Cell membrane</keyword>
<reference evidence="10 11" key="1">
    <citation type="submission" date="2016-06" db="EMBL/GenBank/DDBJ databases">
        <authorList>
            <person name="Kjaerup R.B."/>
            <person name="Dalgaard T.S."/>
            <person name="Juul-Madsen H.R."/>
        </authorList>
    </citation>
    <scope>NUCLEOTIDE SEQUENCE [LARGE SCALE GENOMIC DNA]</scope>
    <source>
        <strain evidence="10 11">DSM 16361</strain>
    </source>
</reference>
<gene>
    <name evidence="8 10" type="primary">ftsL</name>
    <name evidence="10" type="ORF">THIARS_60449</name>
</gene>
<evidence type="ECO:0000256" key="1">
    <source>
        <dbReference type="ARBA" id="ARBA00004401"/>
    </source>
</evidence>
<dbReference type="GO" id="GO:0032153">
    <property type="term" value="C:cell division site"/>
    <property type="evidence" value="ECO:0007669"/>
    <property type="project" value="UniProtKB-UniRule"/>
</dbReference>
<evidence type="ECO:0000256" key="5">
    <source>
        <dbReference type="ARBA" id="ARBA00022989"/>
    </source>
</evidence>
<dbReference type="Proteomes" id="UP000214566">
    <property type="component" value="Unassembled WGS sequence"/>
</dbReference>
<evidence type="ECO:0000256" key="9">
    <source>
        <dbReference type="NCBIfam" id="TIGR02209"/>
    </source>
</evidence>
<evidence type="ECO:0000256" key="2">
    <source>
        <dbReference type="ARBA" id="ARBA00022475"/>
    </source>
</evidence>
<evidence type="ECO:0000313" key="11">
    <source>
        <dbReference type="Proteomes" id="UP000214566"/>
    </source>
</evidence>